<feature type="region of interest" description="Disordered" evidence="1">
    <location>
        <begin position="1"/>
        <end position="21"/>
    </location>
</feature>
<dbReference type="Proteomes" id="UP000265520">
    <property type="component" value="Unassembled WGS sequence"/>
</dbReference>
<name>A0A392VPL7_9FABA</name>
<evidence type="ECO:0000256" key="1">
    <source>
        <dbReference type="SAM" id="MobiDB-lite"/>
    </source>
</evidence>
<evidence type="ECO:0000313" key="3">
    <source>
        <dbReference type="Proteomes" id="UP000265520"/>
    </source>
</evidence>
<accession>A0A392VPL7</accession>
<evidence type="ECO:0000313" key="2">
    <source>
        <dbReference type="EMBL" id="MCI89433.1"/>
    </source>
</evidence>
<protein>
    <submittedName>
        <fullName evidence="2">Uncharacterized protein</fullName>
    </submittedName>
</protein>
<dbReference type="EMBL" id="LXQA011219244">
    <property type="protein sequence ID" value="MCI89433.1"/>
    <property type="molecule type" value="Genomic_DNA"/>
</dbReference>
<reference evidence="2 3" key="1">
    <citation type="journal article" date="2018" name="Front. Plant Sci.">
        <title>Red Clover (Trifolium pratense) and Zigzag Clover (T. medium) - A Picture of Genomic Similarities and Differences.</title>
        <authorList>
            <person name="Dluhosova J."/>
            <person name="Istvanek J."/>
            <person name="Nedelnik J."/>
            <person name="Repkova J."/>
        </authorList>
    </citation>
    <scope>NUCLEOTIDE SEQUENCE [LARGE SCALE GENOMIC DNA]</scope>
    <source>
        <strain evidence="3">cv. 10/8</strain>
        <tissue evidence="2">Leaf</tissue>
    </source>
</reference>
<feature type="non-terminal residue" evidence="2">
    <location>
        <position position="21"/>
    </location>
</feature>
<feature type="compositionally biased region" description="Polar residues" evidence="1">
    <location>
        <begin position="12"/>
        <end position="21"/>
    </location>
</feature>
<proteinExistence type="predicted"/>
<comment type="caution">
    <text evidence="2">The sequence shown here is derived from an EMBL/GenBank/DDBJ whole genome shotgun (WGS) entry which is preliminary data.</text>
</comment>
<sequence>MRVAQLPERTPTACSHNGATR</sequence>
<keyword evidence="3" id="KW-1185">Reference proteome</keyword>
<dbReference type="AlphaFoldDB" id="A0A392VPL7"/>
<organism evidence="2 3">
    <name type="scientific">Trifolium medium</name>
    <dbReference type="NCBI Taxonomy" id="97028"/>
    <lineage>
        <taxon>Eukaryota</taxon>
        <taxon>Viridiplantae</taxon>
        <taxon>Streptophyta</taxon>
        <taxon>Embryophyta</taxon>
        <taxon>Tracheophyta</taxon>
        <taxon>Spermatophyta</taxon>
        <taxon>Magnoliopsida</taxon>
        <taxon>eudicotyledons</taxon>
        <taxon>Gunneridae</taxon>
        <taxon>Pentapetalae</taxon>
        <taxon>rosids</taxon>
        <taxon>fabids</taxon>
        <taxon>Fabales</taxon>
        <taxon>Fabaceae</taxon>
        <taxon>Papilionoideae</taxon>
        <taxon>50 kb inversion clade</taxon>
        <taxon>NPAAA clade</taxon>
        <taxon>Hologalegina</taxon>
        <taxon>IRL clade</taxon>
        <taxon>Trifolieae</taxon>
        <taxon>Trifolium</taxon>
    </lineage>
</organism>